<dbReference type="Proteomes" id="UP001489719">
    <property type="component" value="Unassembled WGS sequence"/>
</dbReference>
<evidence type="ECO:0000313" key="2">
    <source>
        <dbReference type="Proteomes" id="UP001489719"/>
    </source>
</evidence>
<accession>A0ACC3TGY7</accession>
<organism evidence="1 2">
    <name type="scientific">Lipomyces orientalis</name>
    <dbReference type="NCBI Taxonomy" id="1233043"/>
    <lineage>
        <taxon>Eukaryota</taxon>
        <taxon>Fungi</taxon>
        <taxon>Dikarya</taxon>
        <taxon>Ascomycota</taxon>
        <taxon>Saccharomycotina</taxon>
        <taxon>Lipomycetes</taxon>
        <taxon>Lipomycetales</taxon>
        <taxon>Lipomycetaceae</taxon>
        <taxon>Lipomyces</taxon>
    </lineage>
</organism>
<dbReference type="EMBL" id="MU970128">
    <property type="protein sequence ID" value="KAK9320458.1"/>
    <property type="molecule type" value="Genomic_DNA"/>
</dbReference>
<sequence length="314" mass="35430">MPDEPSQDESALCRFSTTILRTFITPGQLSVKAANILVLSLVEFMTDPVDAEFLKYASRFLTPASFDDVVTERNVLHICGYPLCDRKPFRKVMGKELPQISYKPSATLKHEASSYLRQYCTKQHFQSSMIYRAQLSDEAVWARAGITYIQNGAAEWEKTITLLEDLIGIDSDGGRKTAVDEQNSELSESDVKEVMESLSSLKLKPDNEVNEAHNPEISAEKSTTQVTIRQKIEKVKEERLKISALDLQVAERDFQNTRKDNPQLGPTAAPKEDAAVAIEGYIVGSASNMRPPRSYVMRKEKKERQQELDQIVHE</sequence>
<evidence type="ECO:0000313" key="1">
    <source>
        <dbReference type="EMBL" id="KAK9320458.1"/>
    </source>
</evidence>
<reference evidence="2" key="1">
    <citation type="journal article" date="2024" name="Front. Bioeng. Biotechnol.">
        <title>Genome-scale model development and genomic sequencing of the oleaginous clade Lipomyces.</title>
        <authorList>
            <person name="Czajka J.J."/>
            <person name="Han Y."/>
            <person name="Kim J."/>
            <person name="Mondo S.J."/>
            <person name="Hofstad B.A."/>
            <person name="Robles A."/>
            <person name="Haridas S."/>
            <person name="Riley R."/>
            <person name="LaButti K."/>
            <person name="Pangilinan J."/>
            <person name="Andreopoulos W."/>
            <person name="Lipzen A."/>
            <person name="Yan J."/>
            <person name="Wang M."/>
            <person name="Ng V."/>
            <person name="Grigoriev I.V."/>
            <person name="Spatafora J.W."/>
            <person name="Magnuson J.K."/>
            <person name="Baker S.E."/>
            <person name="Pomraning K.R."/>
        </authorList>
    </citation>
    <scope>NUCLEOTIDE SEQUENCE [LARGE SCALE GENOMIC DNA]</scope>
    <source>
        <strain evidence="2">CBS 10300</strain>
    </source>
</reference>
<comment type="caution">
    <text evidence="1">The sequence shown here is derived from an EMBL/GenBank/DDBJ whole genome shotgun (WGS) entry which is preliminary data.</text>
</comment>
<gene>
    <name evidence="1" type="ORF">V1517DRAFT_375624</name>
</gene>
<protein>
    <submittedName>
        <fullName evidence="1">Rtr1/RPAP2 family-domain-containing protein</fullName>
    </submittedName>
</protein>
<proteinExistence type="predicted"/>
<keyword evidence="2" id="KW-1185">Reference proteome</keyword>
<name>A0ACC3TGY7_9ASCO</name>